<evidence type="ECO:0000313" key="7">
    <source>
        <dbReference type="EMBL" id="MDX6849521.1"/>
    </source>
</evidence>
<dbReference type="SUPFAM" id="SSF53850">
    <property type="entry name" value="Periplasmic binding protein-like II"/>
    <property type="match status" value="1"/>
</dbReference>
<reference evidence="7 8" key="1">
    <citation type="submission" date="2023-11" db="EMBL/GenBank/DDBJ databases">
        <title>Gilvimarinus fulvus sp. nov., isolated from the surface of Kelp.</title>
        <authorList>
            <person name="Sun Y.Y."/>
            <person name="Gong Y."/>
            <person name="Du Z.J."/>
        </authorList>
    </citation>
    <scope>NUCLEOTIDE SEQUENCE [LARGE SCALE GENOMIC DNA]</scope>
    <source>
        <strain evidence="7 8">SDUM040013</strain>
    </source>
</reference>
<sequence length="315" mass="34382">MTLTELRYIVTLAQEQHFGRAAERCFVSQPTLSIAVKKLEEELGVALFERSKSRVSATPLGEKIVAQANLVLEQTSAIKDLANEGKDQLSSPLSIGAIFTIGPYLLPFFIPELQKEASSMPLYVEEGYTATLRNKLRKGELDVIVVALPFTEADVVTQPLYEEPFVVLMRKDHPLAALDSIAPDSLDQEEVLLLGEGHCFRDQVLETCPNLKMSMENGANTAHGKIRTAAEGSSLETLRHMVASGLGITILPVSAASTAGYSEDVMVTRPFSGNGPKRTVALAWRASFPRFKAVDALRGAIRRSQQNNSLISLIN</sequence>
<dbReference type="Gene3D" id="3.40.190.10">
    <property type="entry name" value="Periplasmic binding protein-like II"/>
    <property type="match status" value="2"/>
</dbReference>
<evidence type="ECO:0000313" key="8">
    <source>
        <dbReference type="Proteomes" id="UP001273505"/>
    </source>
</evidence>
<dbReference type="SUPFAM" id="SSF46785">
    <property type="entry name" value="Winged helix' DNA-binding domain"/>
    <property type="match status" value="1"/>
</dbReference>
<evidence type="ECO:0000256" key="5">
    <source>
        <dbReference type="ARBA" id="ARBA00023163"/>
    </source>
</evidence>
<comment type="caution">
    <text evidence="7">The sequence shown here is derived from an EMBL/GenBank/DDBJ whole genome shotgun (WGS) entry which is preliminary data.</text>
</comment>
<evidence type="ECO:0000256" key="4">
    <source>
        <dbReference type="ARBA" id="ARBA00023159"/>
    </source>
</evidence>
<dbReference type="PROSITE" id="PS50931">
    <property type="entry name" value="HTH_LYSR"/>
    <property type="match status" value="1"/>
</dbReference>
<dbReference type="InterPro" id="IPR000847">
    <property type="entry name" value="LysR_HTH_N"/>
</dbReference>
<accession>A0ABU4RZD4</accession>
<dbReference type="CDD" id="cd08411">
    <property type="entry name" value="PBP2_OxyR"/>
    <property type="match status" value="1"/>
</dbReference>
<dbReference type="InterPro" id="IPR036388">
    <property type="entry name" value="WH-like_DNA-bd_sf"/>
</dbReference>
<dbReference type="Pfam" id="PF03466">
    <property type="entry name" value="LysR_substrate"/>
    <property type="match status" value="1"/>
</dbReference>
<comment type="similarity">
    <text evidence="1">Belongs to the LysR transcriptional regulatory family.</text>
</comment>
<dbReference type="RefSeq" id="WP_302724779.1">
    <property type="nucleotide sequence ID" value="NZ_JAULRU010000823.1"/>
</dbReference>
<dbReference type="InterPro" id="IPR036390">
    <property type="entry name" value="WH_DNA-bd_sf"/>
</dbReference>
<name>A0ABU4RZD4_9GAMM</name>
<evidence type="ECO:0000256" key="3">
    <source>
        <dbReference type="ARBA" id="ARBA00023125"/>
    </source>
</evidence>
<dbReference type="InterPro" id="IPR005119">
    <property type="entry name" value="LysR_subst-bd"/>
</dbReference>
<dbReference type="PANTHER" id="PTHR30346">
    <property type="entry name" value="TRANSCRIPTIONAL DUAL REGULATOR HCAR-RELATED"/>
    <property type="match status" value="1"/>
</dbReference>
<dbReference type="Gene3D" id="1.10.10.10">
    <property type="entry name" value="Winged helix-like DNA-binding domain superfamily/Winged helix DNA-binding domain"/>
    <property type="match status" value="1"/>
</dbReference>
<dbReference type="Proteomes" id="UP001273505">
    <property type="component" value="Unassembled WGS sequence"/>
</dbReference>
<organism evidence="7 8">
    <name type="scientific">Gilvimarinus gilvus</name>
    <dbReference type="NCBI Taxonomy" id="3058038"/>
    <lineage>
        <taxon>Bacteria</taxon>
        <taxon>Pseudomonadati</taxon>
        <taxon>Pseudomonadota</taxon>
        <taxon>Gammaproteobacteria</taxon>
        <taxon>Cellvibrionales</taxon>
        <taxon>Cellvibrionaceae</taxon>
        <taxon>Gilvimarinus</taxon>
    </lineage>
</organism>
<keyword evidence="3" id="KW-0238">DNA-binding</keyword>
<keyword evidence="4" id="KW-0010">Activator</keyword>
<evidence type="ECO:0000256" key="2">
    <source>
        <dbReference type="ARBA" id="ARBA00023015"/>
    </source>
</evidence>
<dbReference type="EMBL" id="JAXAFO010000013">
    <property type="protein sequence ID" value="MDX6849521.1"/>
    <property type="molecule type" value="Genomic_DNA"/>
</dbReference>
<evidence type="ECO:0000256" key="1">
    <source>
        <dbReference type="ARBA" id="ARBA00009437"/>
    </source>
</evidence>
<keyword evidence="5" id="KW-0804">Transcription</keyword>
<dbReference type="PRINTS" id="PR00039">
    <property type="entry name" value="HTHLYSR"/>
</dbReference>
<proteinExistence type="inferred from homology"/>
<protein>
    <submittedName>
        <fullName evidence="7">LysR substrate-binding domain-containing protein</fullName>
    </submittedName>
</protein>
<dbReference type="PANTHER" id="PTHR30346:SF26">
    <property type="entry name" value="HYDROGEN PEROXIDE-INDUCIBLE GENES ACTIVATOR"/>
    <property type="match status" value="1"/>
</dbReference>
<evidence type="ECO:0000259" key="6">
    <source>
        <dbReference type="PROSITE" id="PS50931"/>
    </source>
</evidence>
<feature type="domain" description="HTH lysR-type" evidence="6">
    <location>
        <begin position="1"/>
        <end position="58"/>
    </location>
</feature>
<keyword evidence="2" id="KW-0805">Transcription regulation</keyword>
<dbReference type="Pfam" id="PF00126">
    <property type="entry name" value="HTH_1"/>
    <property type="match status" value="1"/>
</dbReference>
<gene>
    <name evidence="7" type="ORF">SCD92_09125</name>
</gene>
<keyword evidence="8" id="KW-1185">Reference proteome</keyword>